<protein>
    <recommendedName>
        <fullName evidence="3">Sarcosine oxidase subunit gamma</fullName>
    </recommendedName>
</protein>
<dbReference type="Proteomes" id="UP000095039">
    <property type="component" value="Unassembled WGS sequence"/>
</dbReference>
<dbReference type="EMBL" id="AJWN02000094">
    <property type="protein sequence ID" value="OEE58418.1"/>
    <property type="molecule type" value="Genomic_DNA"/>
</dbReference>
<dbReference type="AlphaFoldDB" id="A0A1E5BYT1"/>
<dbReference type="RefSeq" id="WP_016959252.1">
    <property type="nucleotide sequence ID" value="NZ_AJWN02000094.1"/>
</dbReference>
<accession>A0A1E5BYT1</accession>
<comment type="caution">
    <text evidence="1">The sequence shown here is derived from an EMBL/GenBank/DDBJ whole genome shotgun (WGS) entry which is preliminary data.</text>
</comment>
<proteinExistence type="predicted"/>
<dbReference type="Gene3D" id="3.30.1360.120">
    <property type="entry name" value="Probable tRNA modification gtpase trme, domain 1"/>
    <property type="match status" value="1"/>
</dbReference>
<dbReference type="SUPFAM" id="SSF103025">
    <property type="entry name" value="Folate-binding domain"/>
    <property type="match status" value="1"/>
</dbReference>
<dbReference type="Gene3D" id="3.30.70.1520">
    <property type="entry name" value="Heterotetrameric sarcosine oxidase"/>
    <property type="match status" value="1"/>
</dbReference>
<gene>
    <name evidence="1" type="ORF">A1OK_15600</name>
</gene>
<evidence type="ECO:0000313" key="1">
    <source>
        <dbReference type="EMBL" id="OEE58418.1"/>
    </source>
</evidence>
<evidence type="ECO:0000313" key="2">
    <source>
        <dbReference type="Proteomes" id="UP000095039"/>
    </source>
</evidence>
<keyword evidence="2" id="KW-1185">Reference proteome</keyword>
<organism evidence="1 2">
    <name type="scientific">Enterovibrio norvegicus FF-454</name>
    <dbReference type="NCBI Taxonomy" id="1185651"/>
    <lineage>
        <taxon>Bacteria</taxon>
        <taxon>Pseudomonadati</taxon>
        <taxon>Pseudomonadota</taxon>
        <taxon>Gammaproteobacteria</taxon>
        <taxon>Vibrionales</taxon>
        <taxon>Vibrionaceae</taxon>
        <taxon>Enterovibrio</taxon>
    </lineage>
</organism>
<dbReference type="InterPro" id="IPR027266">
    <property type="entry name" value="TrmE/GcvT-like"/>
</dbReference>
<evidence type="ECO:0008006" key="3">
    <source>
        <dbReference type="Google" id="ProtNLM"/>
    </source>
</evidence>
<reference evidence="1 2" key="1">
    <citation type="journal article" date="2012" name="Science">
        <title>Ecological populations of bacteria act as socially cohesive units of antibiotic production and resistance.</title>
        <authorList>
            <person name="Cordero O.X."/>
            <person name="Wildschutte H."/>
            <person name="Kirkup B."/>
            <person name="Proehl S."/>
            <person name="Ngo L."/>
            <person name="Hussain F."/>
            <person name="Le Roux F."/>
            <person name="Mincer T."/>
            <person name="Polz M.F."/>
        </authorList>
    </citation>
    <scope>NUCLEOTIDE SEQUENCE [LARGE SCALE GENOMIC DNA]</scope>
    <source>
        <strain evidence="1 2">FF-454</strain>
    </source>
</reference>
<sequence>MFSFLVSTQPALRHSDIEQTYCLSSISFFDATTSNRVGFRGQHAASFLQQQGLEIPPQPNNAVEMRNGLWVLRLSLTEFWVLDVEHQHTEAILELEKAALNASQVTRLYCQHSSAMFVLTGDACPQMFAKVCAVDFQPDVFTPGHIAQTSVARVSSVVVNTSQSAFKQTRFFILSDISSADYLWHALEDAALEFQQTTDKERFSDN</sequence>
<name>A0A1E5BYT1_9GAMM</name>